<dbReference type="GO" id="GO:0003677">
    <property type="term" value="F:DNA binding"/>
    <property type="evidence" value="ECO:0007669"/>
    <property type="project" value="InterPro"/>
</dbReference>
<name>A0A9P6AIG1_9AGAM</name>
<evidence type="ECO:0000256" key="1">
    <source>
        <dbReference type="ARBA" id="ARBA00022723"/>
    </source>
</evidence>
<dbReference type="PROSITE" id="PS50048">
    <property type="entry name" value="ZN2_CY6_FUNGAL_2"/>
    <property type="match status" value="1"/>
</dbReference>
<dbReference type="GO" id="GO:0008270">
    <property type="term" value="F:zinc ion binding"/>
    <property type="evidence" value="ECO:0007669"/>
    <property type="project" value="InterPro"/>
</dbReference>
<dbReference type="Gene3D" id="4.10.240.10">
    <property type="entry name" value="Zn(2)-C6 fungal-type DNA-binding domain"/>
    <property type="match status" value="1"/>
</dbReference>
<dbReference type="CDD" id="cd12148">
    <property type="entry name" value="fungal_TF_MHR"/>
    <property type="match status" value="1"/>
</dbReference>
<protein>
    <recommendedName>
        <fullName evidence="4">Zn(2)-C6 fungal-type domain-containing protein</fullName>
    </recommendedName>
</protein>
<feature type="compositionally biased region" description="Basic and acidic residues" evidence="3">
    <location>
        <begin position="24"/>
        <end position="33"/>
    </location>
</feature>
<dbReference type="AlphaFoldDB" id="A0A9P6AIG1"/>
<dbReference type="SUPFAM" id="SSF57701">
    <property type="entry name" value="Zn2/Cys6 DNA-binding domain"/>
    <property type="match status" value="1"/>
</dbReference>
<dbReference type="PROSITE" id="PS00463">
    <property type="entry name" value="ZN2_CY6_FUNGAL_1"/>
    <property type="match status" value="1"/>
</dbReference>
<dbReference type="EMBL" id="MU129111">
    <property type="protein sequence ID" value="KAF9506419.1"/>
    <property type="molecule type" value="Genomic_DNA"/>
</dbReference>
<organism evidence="5 6">
    <name type="scientific">Hydnum rufescens UP504</name>
    <dbReference type="NCBI Taxonomy" id="1448309"/>
    <lineage>
        <taxon>Eukaryota</taxon>
        <taxon>Fungi</taxon>
        <taxon>Dikarya</taxon>
        <taxon>Basidiomycota</taxon>
        <taxon>Agaricomycotina</taxon>
        <taxon>Agaricomycetes</taxon>
        <taxon>Cantharellales</taxon>
        <taxon>Hydnaceae</taxon>
        <taxon>Hydnum</taxon>
    </lineage>
</organism>
<gene>
    <name evidence="5" type="ORF">BS47DRAFT_433041</name>
</gene>
<dbReference type="PANTHER" id="PTHR47431">
    <property type="entry name" value="ZN(II)2CYS6 TRANSCRIPTION FACTOR (EUROFUNG)-RELATED"/>
    <property type="match status" value="1"/>
</dbReference>
<feature type="region of interest" description="Disordered" evidence="3">
    <location>
        <begin position="1"/>
        <end position="56"/>
    </location>
</feature>
<feature type="compositionally biased region" description="Low complexity" evidence="3">
    <location>
        <begin position="102"/>
        <end position="125"/>
    </location>
</feature>
<evidence type="ECO:0000313" key="5">
    <source>
        <dbReference type="EMBL" id="KAF9506419.1"/>
    </source>
</evidence>
<feature type="domain" description="Zn(2)-C6 fungal-type" evidence="4">
    <location>
        <begin position="38"/>
        <end position="70"/>
    </location>
</feature>
<keyword evidence="1" id="KW-0479">Metal-binding</keyword>
<dbReference type="InterPro" id="IPR007219">
    <property type="entry name" value="XnlR_reg_dom"/>
</dbReference>
<keyword evidence="6" id="KW-1185">Reference proteome</keyword>
<dbReference type="Proteomes" id="UP000886523">
    <property type="component" value="Unassembled WGS sequence"/>
</dbReference>
<evidence type="ECO:0000313" key="6">
    <source>
        <dbReference type="Proteomes" id="UP000886523"/>
    </source>
</evidence>
<dbReference type="GO" id="GO:0000981">
    <property type="term" value="F:DNA-binding transcription factor activity, RNA polymerase II-specific"/>
    <property type="evidence" value="ECO:0007669"/>
    <property type="project" value="InterPro"/>
</dbReference>
<dbReference type="Pfam" id="PF00172">
    <property type="entry name" value="Zn_clus"/>
    <property type="match status" value="1"/>
</dbReference>
<comment type="caution">
    <text evidence="5">The sequence shown here is derived from an EMBL/GenBank/DDBJ whole genome shotgun (WGS) entry which is preliminary data.</text>
</comment>
<keyword evidence="2" id="KW-0539">Nucleus</keyword>
<dbReference type="GO" id="GO:0006351">
    <property type="term" value="P:DNA-templated transcription"/>
    <property type="evidence" value="ECO:0007669"/>
    <property type="project" value="InterPro"/>
</dbReference>
<dbReference type="Pfam" id="PF04082">
    <property type="entry name" value="Fungal_trans"/>
    <property type="match status" value="1"/>
</dbReference>
<feature type="compositionally biased region" description="Polar residues" evidence="3">
    <location>
        <begin position="161"/>
        <end position="170"/>
    </location>
</feature>
<evidence type="ECO:0000256" key="3">
    <source>
        <dbReference type="SAM" id="MobiDB-lite"/>
    </source>
</evidence>
<feature type="region of interest" description="Disordered" evidence="3">
    <location>
        <begin position="72"/>
        <end position="170"/>
    </location>
</feature>
<sequence>MNLNAFGSSLDARPSRFSTAQMASKDEKEERRTPRSRACASCRASKHRCDGEEGGISCSRCARNRRECVWPAPQKMGRPRRSAATGDTNSPPVLTPDAPYNSRGLDSSSSSNSQSPASSTPWSDSNRTQDGGDFDSASPGTNIANSSSPSQSHHDFHVGDSRNSPDSGMISSQSEILQLIDTFYSIPHTYIPILPSKEEFLANFPRHPPLLVNALLALASQYASVSTKDYRKIALTLLSATAPPSENSFDAVNYVRALLLLTYLEYGMAAISQACQLCQKACSLAVSLGWNYLDARQTGRKRSLSRIW</sequence>
<dbReference type="SMART" id="SM00066">
    <property type="entry name" value="GAL4"/>
    <property type="match status" value="1"/>
</dbReference>
<dbReference type="PANTHER" id="PTHR47431:SF1">
    <property type="entry name" value="ZN(II)2CYS6 TRANSCRIPTION FACTOR (EUROFUNG)"/>
    <property type="match status" value="1"/>
</dbReference>
<dbReference type="InterPro" id="IPR036864">
    <property type="entry name" value="Zn2-C6_fun-type_DNA-bd_sf"/>
</dbReference>
<dbReference type="InterPro" id="IPR001138">
    <property type="entry name" value="Zn2Cys6_DnaBD"/>
</dbReference>
<accession>A0A9P6AIG1</accession>
<evidence type="ECO:0000259" key="4">
    <source>
        <dbReference type="PROSITE" id="PS50048"/>
    </source>
</evidence>
<feature type="compositionally biased region" description="Polar residues" evidence="3">
    <location>
        <begin position="138"/>
        <end position="151"/>
    </location>
</feature>
<proteinExistence type="predicted"/>
<dbReference type="OrthoDB" id="3193829at2759"/>
<reference evidence="5" key="1">
    <citation type="journal article" date="2020" name="Nat. Commun.">
        <title>Large-scale genome sequencing of mycorrhizal fungi provides insights into the early evolution of symbiotic traits.</title>
        <authorList>
            <person name="Miyauchi S."/>
            <person name="Kiss E."/>
            <person name="Kuo A."/>
            <person name="Drula E."/>
            <person name="Kohler A."/>
            <person name="Sanchez-Garcia M."/>
            <person name="Morin E."/>
            <person name="Andreopoulos B."/>
            <person name="Barry K.W."/>
            <person name="Bonito G."/>
            <person name="Buee M."/>
            <person name="Carver A."/>
            <person name="Chen C."/>
            <person name="Cichocki N."/>
            <person name="Clum A."/>
            <person name="Culley D."/>
            <person name="Crous P.W."/>
            <person name="Fauchery L."/>
            <person name="Girlanda M."/>
            <person name="Hayes R.D."/>
            <person name="Keri Z."/>
            <person name="LaButti K."/>
            <person name="Lipzen A."/>
            <person name="Lombard V."/>
            <person name="Magnuson J."/>
            <person name="Maillard F."/>
            <person name="Murat C."/>
            <person name="Nolan M."/>
            <person name="Ohm R.A."/>
            <person name="Pangilinan J."/>
            <person name="Pereira M.F."/>
            <person name="Perotto S."/>
            <person name="Peter M."/>
            <person name="Pfister S."/>
            <person name="Riley R."/>
            <person name="Sitrit Y."/>
            <person name="Stielow J.B."/>
            <person name="Szollosi G."/>
            <person name="Zifcakova L."/>
            <person name="Stursova M."/>
            <person name="Spatafora J.W."/>
            <person name="Tedersoo L."/>
            <person name="Vaario L.M."/>
            <person name="Yamada A."/>
            <person name="Yan M."/>
            <person name="Wang P."/>
            <person name="Xu J."/>
            <person name="Bruns T."/>
            <person name="Baldrian P."/>
            <person name="Vilgalys R."/>
            <person name="Dunand C."/>
            <person name="Henrissat B."/>
            <person name="Grigoriev I.V."/>
            <person name="Hibbett D."/>
            <person name="Nagy L.G."/>
            <person name="Martin F.M."/>
        </authorList>
    </citation>
    <scope>NUCLEOTIDE SEQUENCE</scope>
    <source>
        <strain evidence="5">UP504</strain>
    </source>
</reference>
<dbReference type="CDD" id="cd00067">
    <property type="entry name" value="GAL4"/>
    <property type="match status" value="1"/>
</dbReference>
<evidence type="ECO:0000256" key="2">
    <source>
        <dbReference type="ARBA" id="ARBA00023242"/>
    </source>
</evidence>